<dbReference type="GO" id="GO:0005840">
    <property type="term" value="C:ribosome"/>
    <property type="evidence" value="ECO:0007669"/>
    <property type="project" value="UniProtKB-KW"/>
</dbReference>
<dbReference type="Pfam" id="PF02624">
    <property type="entry name" value="YcaO"/>
    <property type="match status" value="1"/>
</dbReference>
<dbReference type="GO" id="GO:0016740">
    <property type="term" value="F:transferase activity"/>
    <property type="evidence" value="ECO:0007669"/>
    <property type="project" value="UniProtKB-KW"/>
</dbReference>
<dbReference type="OrthoDB" id="7433at2157"/>
<protein>
    <submittedName>
        <fullName evidence="2">Ribosomal protein S12 methylthiotransferase accessory factor</fullName>
    </submittedName>
</protein>
<keyword evidence="2" id="KW-0687">Ribonucleoprotein</keyword>
<dbReference type="PROSITE" id="PS51664">
    <property type="entry name" value="YCAO"/>
    <property type="match status" value="1"/>
</dbReference>
<dbReference type="NCBIfam" id="TIGR03604">
    <property type="entry name" value="TOMM_cyclo_SagD"/>
    <property type="match status" value="1"/>
</dbReference>
<evidence type="ECO:0000313" key="2">
    <source>
        <dbReference type="EMBL" id="SFQ05680.1"/>
    </source>
</evidence>
<evidence type="ECO:0000259" key="1">
    <source>
        <dbReference type="PROSITE" id="PS51664"/>
    </source>
</evidence>
<dbReference type="InterPro" id="IPR003776">
    <property type="entry name" value="YcaO-like_dom"/>
</dbReference>
<proteinExistence type="predicted"/>
<keyword evidence="3" id="KW-1185">Reference proteome</keyword>
<accession>A0A1I5VDX4</accession>
<feature type="domain" description="YcaO" evidence="1">
    <location>
        <begin position="232"/>
        <end position="571"/>
    </location>
</feature>
<dbReference type="Gene3D" id="3.30.1330.230">
    <property type="match status" value="1"/>
</dbReference>
<dbReference type="PANTHER" id="PTHR37809">
    <property type="entry name" value="RIBOSOMAL PROTEIN S12 METHYLTHIOTRANSFERASE ACCESSORY FACTOR YCAO"/>
    <property type="match status" value="1"/>
</dbReference>
<reference evidence="3" key="1">
    <citation type="submission" date="2016-10" db="EMBL/GenBank/DDBJ databases">
        <authorList>
            <person name="Varghese N."/>
            <person name="Submissions S."/>
        </authorList>
    </citation>
    <scope>NUCLEOTIDE SEQUENCE [LARGE SCALE GENOMIC DNA]</scope>
    <source>
        <strain evidence="3">CGMCC 1.10329</strain>
    </source>
</reference>
<name>A0A1I5VDX4_9EURY</name>
<dbReference type="Proteomes" id="UP000183769">
    <property type="component" value="Unassembled WGS sequence"/>
</dbReference>
<dbReference type="AlphaFoldDB" id="A0A1I5VDX4"/>
<dbReference type="EMBL" id="FOXI01000017">
    <property type="protein sequence ID" value="SFQ05680.1"/>
    <property type="molecule type" value="Genomic_DNA"/>
</dbReference>
<sequence>MDIGLVGTGPAAEAIEAAMADLDARIVDVGSDDFADVEFCFVVGAAGADAFGTAADSALDRWVAVEIGGVGGRTVDGVDASVSAFTPDSACYRCLEQRVAATTEASDDTPSVPTSVVRYAGALAGRRATRILTGEDLGGTLVEVGDGVDTHRRFQPVPFCGCSPGRDRTLSLEHREPTLDDAVTRAEAAVDDRIGLIERVGEQASFPLPYYLAAIAGTEGFSDAGAAPYAAGAAVDWNEAYMKALGEGLERYAAGVYRNAEFRRAPATALDDAVFPTRFVTAEGYDPDPSAERPWVPGLDLTSEEGVWLPAEVVQYPPPERRIKPPITTGLGLGSSTVEAAVSGLSEVIERDATMLAWYSDYEPLGLSIDDEGFRDLEKRAAGEGLSVSVALLTQDVDVPVVAATVHREDGEWPRFAAGSGAALDPVDAATGALAEALQNWTELRDMGPEHASDEGGAIGEYADFPARARELTHPETTVPVDSVADEAADLSGEAALAALVDRVDDAGLTPYAARTTTRDVSALGFEGVRVVIPEAQPLFTGEPFFGDRLASVAASMGYEPKPGRAYHPFP</sequence>
<dbReference type="RefSeq" id="WP_074880155.1">
    <property type="nucleotide sequence ID" value="NZ_FOXI01000017.1"/>
</dbReference>
<organism evidence="2 3">
    <name type="scientific">Halolamina pelagica</name>
    <dbReference type="NCBI Taxonomy" id="699431"/>
    <lineage>
        <taxon>Archaea</taxon>
        <taxon>Methanobacteriati</taxon>
        <taxon>Methanobacteriota</taxon>
        <taxon>Stenosarchaea group</taxon>
        <taxon>Halobacteria</taxon>
        <taxon>Halobacteriales</taxon>
        <taxon>Haloferacaceae</taxon>
    </lineage>
</organism>
<evidence type="ECO:0000313" key="3">
    <source>
        <dbReference type="Proteomes" id="UP000183769"/>
    </source>
</evidence>
<dbReference type="InterPro" id="IPR027624">
    <property type="entry name" value="TOMM_cyclo_SagD"/>
</dbReference>
<gene>
    <name evidence="2" type="ORF">SAMN05216277_11744</name>
</gene>
<dbReference type="PANTHER" id="PTHR37809:SF1">
    <property type="entry name" value="RIBOSOMAL PROTEIN S12 METHYLTHIOTRANSFERASE ACCESSORY FACTOR YCAO"/>
    <property type="match status" value="1"/>
</dbReference>
<keyword evidence="2" id="KW-0808">Transferase</keyword>
<keyword evidence="2" id="KW-0689">Ribosomal protein</keyword>